<keyword evidence="6 9" id="KW-1133">Transmembrane helix</keyword>
<keyword evidence="4" id="KW-1003">Cell membrane</keyword>
<dbReference type="InterPro" id="IPR038523">
    <property type="entry name" value="AmiSUreI_transpt_sf"/>
</dbReference>
<reference evidence="11" key="1">
    <citation type="journal article" date="2019" name="Int. J. Syst. Evol. Microbiol.">
        <title>The Global Catalogue of Microorganisms (GCM) 10K type strain sequencing project: providing services to taxonomists for standard genome sequencing and annotation.</title>
        <authorList>
            <consortium name="The Broad Institute Genomics Platform"/>
            <consortium name="The Broad Institute Genome Sequencing Center for Infectious Disease"/>
            <person name="Wu L."/>
            <person name="Ma J."/>
        </authorList>
    </citation>
    <scope>NUCLEOTIDE SEQUENCE [LARGE SCALE GENOMIC DNA]</scope>
    <source>
        <strain evidence="11">JCM 16961</strain>
    </source>
</reference>
<feature type="transmembrane region" description="Helical" evidence="9">
    <location>
        <begin position="172"/>
        <end position="191"/>
    </location>
</feature>
<dbReference type="Proteomes" id="UP001501536">
    <property type="component" value="Unassembled WGS sequence"/>
</dbReference>
<name>A0ABP7DTB3_9MICC</name>
<organism evidence="10 11">
    <name type="scientific">Zhihengliuella alba</name>
    <dbReference type="NCBI Taxonomy" id="547018"/>
    <lineage>
        <taxon>Bacteria</taxon>
        <taxon>Bacillati</taxon>
        <taxon>Actinomycetota</taxon>
        <taxon>Actinomycetes</taxon>
        <taxon>Micrococcales</taxon>
        <taxon>Micrococcaceae</taxon>
        <taxon>Zhihengliuella</taxon>
    </lineage>
</organism>
<evidence type="ECO:0008006" key="12">
    <source>
        <dbReference type="Google" id="ProtNLM"/>
    </source>
</evidence>
<accession>A0ABP7DTB3</accession>
<feature type="transmembrane region" description="Helical" evidence="9">
    <location>
        <begin position="86"/>
        <end position="107"/>
    </location>
</feature>
<evidence type="ECO:0000256" key="1">
    <source>
        <dbReference type="ARBA" id="ARBA00004651"/>
    </source>
</evidence>
<sequence length="268" mass="27676">MSSVGLLYVGAVLCVNGLVLIGLVRPRGATVLNFLVGALQVVFPTILLIEADGDPAAVLAASGLYLFGFTYLWVGAINTFDLPAEGFGWFSLYVAIAAVVFGGAAIALQADPVSAAMWWLWAALWFLFFLLDGLGHTWLRVPIGWFAIFCGVGTCTAPALLQLLGLYAPSPAAGAALGLAGITVLVLALLLGRRSLRARRIETEAELTGDPEAAVARPVSASATAPSQPDAESGTMRSSGTSSGSGRTVADSPEPGSTEIAARIITRG</sequence>
<dbReference type="Pfam" id="PF02293">
    <property type="entry name" value="AmiS_UreI"/>
    <property type="match status" value="1"/>
</dbReference>
<keyword evidence="5 9" id="KW-0812">Transmembrane</keyword>
<comment type="similarity">
    <text evidence="2">Belongs to the AmiS/UreI family.</text>
</comment>
<evidence type="ECO:0000256" key="4">
    <source>
        <dbReference type="ARBA" id="ARBA00022475"/>
    </source>
</evidence>
<dbReference type="InterPro" id="IPR003211">
    <property type="entry name" value="AmiSUreI_transpt"/>
</dbReference>
<evidence type="ECO:0000256" key="8">
    <source>
        <dbReference type="SAM" id="MobiDB-lite"/>
    </source>
</evidence>
<evidence type="ECO:0000256" key="7">
    <source>
        <dbReference type="ARBA" id="ARBA00023136"/>
    </source>
</evidence>
<evidence type="ECO:0000256" key="2">
    <source>
        <dbReference type="ARBA" id="ARBA00010068"/>
    </source>
</evidence>
<feature type="transmembrane region" description="Helical" evidence="9">
    <location>
        <begin position="6"/>
        <end position="24"/>
    </location>
</feature>
<feature type="transmembrane region" description="Helical" evidence="9">
    <location>
        <begin position="143"/>
        <end position="166"/>
    </location>
</feature>
<dbReference type="CDD" id="cd13429">
    <property type="entry name" value="UreI_AmiS_like_2"/>
    <property type="match status" value="1"/>
</dbReference>
<evidence type="ECO:0000256" key="5">
    <source>
        <dbReference type="ARBA" id="ARBA00022692"/>
    </source>
</evidence>
<keyword evidence="7 9" id="KW-0472">Membrane</keyword>
<evidence type="ECO:0000313" key="10">
    <source>
        <dbReference type="EMBL" id="GAA3709222.1"/>
    </source>
</evidence>
<dbReference type="EMBL" id="BAABCJ010000006">
    <property type="protein sequence ID" value="GAA3709222.1"/>
    <property type="molecule type" value="Genomic_DNA"/>
</dbReference>
<protein>
    <recommendedName>
        <fullName evidence="12">Transporter</fullName>
    </recommendedName>
</protein>
<feature type="transmembrane region" description="Helical" evidence="9">
    <location>
        <begin position="31"/>
        <end position="49"/>
    </location>
</feature>
<feature type="transmembrane region" description="Helical" evidence="9">
    <location>
        <begin position="113"/>
        <end position="131"/>
    </location>
</feature>
<keyword evidence="3" id="KW-0813">Transport</keyword>
<comment type="caution">
    <text evidence="10">The sequence shown here is derived from an EMBL/GenBank/DDBJ whole genome shotgun (WGS) entry which is preliminary data.</text>
</comment>
<feature type="compositionally biased region" description="Low complexity" evidence="8">
    <location>
        <begin position="233"/>
        <end position="248"/>
    </location>
</feature>
<feature type="transmembrane region" description="Helical" evidence="9">
    <location>
        <begin position="55"/>
        <end position="74"/>
    </location>
</feature>
<feature type="region of interest" description="Disordered" evidence="8">
    <location>
        <begin position="207"/>
        <end position="268"/>
    </location>
</feature>
<dbReference type="Gene3D" id="1.25.40.600">
    <property type="match status" value="1"/>
</dbReference>
<comment type="subcellular location">
    <subcellularLocation>
        <location evidence="1">Cell membrane</location>
        <topology evidence="1">Multi-pass membrane protein</topology>
    </subcellularLocation>
</comment>
<dbReference type="RefSeq" id="WP_344884837.1">
    <property type="nucleotide sequence ID" value="NZ_BAABCJ010000006.1"/>
</dbReference>
<keyword evidence="11" id="KW-1185">Reference proteome</keyword>
<evidence type="ECO:0000256" key="9">
    <source>
        <dbReference type="SAM" id="Phobius"/>
    </source>
</evidence>
<evidence type="ECO:0000256" key="6">
    <source>
        <dbReference type="ARBA" id="ARBA00022989"/>
    </source>
</evidence>
<evidence type="ECO:0000313" key="11">
    <source>
        <dbReference type="Proteomes" id="UP001501536"/>
    </source>
</evidence>
<proteinExistence type="inferred from homology"/>
<evidence type="ECO:0000256" key="3">
    <source>
        <dbReference type="ARBA" id="ARBA00022448"/>
    </source>
</evidence>
<gene>
    <name evidence="10" type="ORF">GCM10022377_23630</name>
</gene>